<accession>A0ACB7SLT0</accession>
<comment type="caution">
    <text evidence="1">The sequence shown here is derived from an EMBL/GenBank/DDBJ whole genome shotgun (WGS) entry which is preliminary data.</text>
</comment>
<reference evidence="1" key="1">
    <citation type="submission" date="2020-05" db="EMBL/GenBank/DDBJ databases">
        <title>Large-scale comparative analyses of tick genomes elucidate their genetic diversity and vector capacities.</title>
        <authorList>
            <person name="Jia N."/>
            <person name="Wang J."/>
            <person name="Shi W."/>
            <person name="Du L."/>
            <person name="Sun Y."/>
            <person name="Zhan W."/>
            <person name="Jiang J."/>
            <person name="Wang Q."/>
            <person name="Zhang B."/>
            <person name="Ji P."/>
            <person name="Sakyi L.B."/>
            <person name="Cui X."/>
            <person name="Yuan T."/>
            <person name="Jiang B."/>
            <person name="Yang W."/>
            <person name="Lam T.T.-Y."/>
            <person name="Chang Q."/>
            <person name="Ding S."/>
            <person name="Wang X."/>
            <person name="Zhu J."/>
            <person name="Ruan X."/>
            <person name="Zhao L."/>
            <person name="Wei J."/>
            <person name="Que T."/>
            <person name="Du C."/>
            <person name="Cheng J."/>
            <person name="Dai P."/>
            <person name="Han X."/>
            <person name="Huang E."/>
            <person name="Gao Y."/>
            <person name="Liu J."/>
            <person name="Shao H."/>
            <person name="Ye R."/>
            <person name="Li L."/>
            <person name="Wei W."/>
            <person name="Wang X."/>
            <person name="Wang C."/>
            <person name="Yang T."/>
            <person name="Huo Q."/>
            <person name="Li W."/>
            <person name="Guo W."/>
            <person name="Chen H."/>
            <person name="Zhou L."/>
            <person name="Ni X."/>
            <person name="Tian J."/>
            <person name="Zhou Y."/>
            <person name="Sheng Y."/>
            <person name="Liu T."/>
            <person name="Pan Y."/>
            <person name="Xia L."/>
            <person name="Li J."/>
            <person name="Zhao F."/>
            <person name="Cao W."/>
        </authorList>
    </citation>
    <scope>NUCLEOTIDE SEQUENCE</scope>
    <source>
        <strain evidence="1">Hyas-2018</strain>
    </source>
</reference>
<organism evidence="1 2">
    <name type="scientific">Hyalomma asiaticum</name>
    <name type="common">Tick</name>
    <dbReference type="NCBI Taxonomy" id="266040"/>
    <lineage>
        <taxon>Eukaryota</taxon>
        <taxon>Metazoa</taxon>
        <taxon>Ecdysozoa</taxon>
        <taxon>Arthropoda</taxon>
        <taxon>Chelicerata</taxon>
        <taxon>Arachnida</taxon>
        <taxon>Acari</taxon>
        <taxon>Parasitiformes</taxon>
        <taxon>Ixodida</taxon>
        <taxon>Ixodoidea</taxon>
        <taxon>Ixodidae</taxon>
        <taxon>Hyalomminae</taxon>
        <taxon>Hyalomma</taxon>
    </lineage>
</organism>
<dbReference type="Proteomes" id="UP000821845">
    <property type="component" value="Chromosome 3"/>
</dbReference>
<name>A0ACB7SLT0_HYAAI</name>
<gene>
    <name evidence="1" type="ORF">HPB50_014183</name>
</gene>
<dbReference type="EMBL" id="CM023483">
    <property type="protein sequence ID" value="KAH6936152.1"/>
    <property type="molecule type" value="Genomic_DNA"/>
</dbReference>
<proteinExistence type="predicted"/>
<evidence type="ECO:0000313" key="2">
    <source>
        <dbReference type="Proteomes" id="UP000821845"/>
    </source>
</evidence>
<evidence type="ECO:0000313" key="1">
    <source>
        <dbReference type="EMBL" id="KAH6936152.1"/>
    </source>
</evidence>
<sequence>MAELPQSFLPSTKSGAVAVPTFDEPESSRDRSSALAGEPLHVRRDIRSRRRSPIANDGRTEGEEPTNPCSSDLECPRDRSSVGRLCNSDYCRPTNPFQPAPEQLAEHLCSPSIFVRASHETPEAFHCSIEQLAEVFSAIIYEEALIDPQPRGSDDPHKELVQQAIDRFSSYQKMVPSQCKPPPRFRSPYASSKSSGDGDLKISEDFILPEQGNTVSVARRLQPSFEDSTALDVVVEERAHGETSSRGQVRRRLFCSGVGEQAVTSGRVGIPIA</sequence>
<protein>
    <submittedName>
        <fullName evidence="1">Uncharacterized protein</fullName>
    </submittedName>
</protein>
<keyword evidence="2" id="KW-1185">Reference proteome</keyword>